<dbReference type="InParanoid" id="B8MCL7"/>
<gene>
    <name evidence="2" type="ORF">TSTA_125470</name>
</gene>
<evidence type="ECO:0000313" key="2">
    <source>
        <dbReference type="EMBL" id="EED18833.1"/>
    </source>
</evidence>
<sequence>MVALNSFLLSLPLALFQILASATPFSQENHHQQPVGWVHPDIEAAERDGFFFENPETDCRFVSQPFIYKQFKTLETDGSVLFSMINKDVHFTIVGSHPGAGVYHDLMHFYVNALRRVAIVAGTEHPEAFRVYPKAIHGGCNEEWSVQEMNFQGISNAGTPFDIINVWVTRWDEKKKQMVEIRTYIDAMKVTQLIHESEGWWNGSRHLHHYEWMPGPYGMPNLTELYALMPEEDRPKGRGPGEGLTGQVVGYMLPEWEESGEGHY</sequence>
<reference evidence="3" key="1">
    <citation type="journal article" date="2015" name="Genome Announc.">
        <title>Genome sequence of the AIDS-associated pathogen Penicillium marneffei (ATCC18224) and its near taxonomic relative Talaromyces stipitatus (ATCC10500).</title>
        <authorList>
            <person name="Nierman W.C."/>
            <person name="Fedorova-Abrams N.D."/>
            <person name="Andrianopoulos A."/>
        </authorList>
    </citation>
    <scope>NUCLEOTIDE SEQUENCE [LARGE SCALE GENOMIC DNA]</scope>
    <source>
        <strain evidence="3">ATCC 10500 / CBS 375.48 / QM 6759 / NRRL 1006</strain>
    </source>
</reference>
<dbReference type="HOGENOM" id="CLU_092151_0_0_1"/>
<dbReference type="VEuPathDB" id="FungiDB:TSTA_125470"/>
<dbReference type="PhylomeDB" id="B8MCL7"/>
<dbReference type="AlphaFoldDB" id="B8MCL7"/>
<evidence type="ECO:0000313" key="3">
    <source>
        <dbReference type="Proteomes" id="UP000001745"/>
    </source>
</evidence>
<keyword evidence="1" id="KW-0732">Signal</keyword>
<dbReference type="OMA" id="GHYNDLL"/>
<dbReference type="SUPFAM" id="SSF54427">
    <property type="entry name" value="NTF2-like"/>
    <property type="match status" value="1"/>
</dbReference>
<feature type="chain" id="PRO_5002877421" description="SnoaL-like domain-containing protein" evidence="1">
    <location>
        <begin position="23"/>
        <end position="264"/>
    </location>
</feature>
<dbReference type="RefSeq" id="XP_002482825.1">
    <property type="nucleotide sequence ID" value="XM_002482780.1"/>
</dbReference>
<dbReference type="GeneID" id="8108379"/>
<accession>B8MCL7</accession>
<dbReference type="eggNOG" id="ENOG502SQ9R">
    <property type="taxonomic scope" value="Eukaryota"/>
</dbReference>
<name>B8MCL7_TALSN</name>
<evidence type="ECO:0008006" key="4">
    <source>
        <dbReference type="Google" id="ProtNLM"/>
    </source>
</evidence>
<dbReference type="InterPro" id="IPR032710">
    <property type="entry name" value="NTF2-like_dom_sf"/>
</dbReference>
<dbReference type="Gene3D" id="3.10.450.50">
    <property type="match status" value="1"/>
</dbReference>
<evidence type="ECO:0000256" key="1">
    <source>
        <dbReference type="SAM" id="SignalP"/>
    </source>
</evidence>
<proteinExistence type="predicted"/>
<dbReference type="OrthoDB" id="10264449at2759"/>
<dbReference type="Proteomes" id="UP000001745">
    <property type="component" value="Unassembled WGS sequence"/>
</dbReference>
<protein>
    <recommendedName>
        <fullName evidence="4">SnoaL-like domain-containing protein</fullName>
    </recommendedName>
</protein>
<keyword evidence="3" id="KW-1185">Reference proteome</keyword>
<dbReference type="STRING" id="441959.B8MCL7"/>
<organism evidence="2 3">
    <name type="scientific">Talaromyces stipitatus (strain ATCC 10500 / CBS 375.48 / QM 6759 / NRRL 1006)</name>
    <name type="common">Penicillium stipitatum</name>
    <dbReference type="NCBI Taxonomy" id="441959"/>
    <lineage>
        <taxon>Eukaryota</taxon>
        <taxon>Fungi</taxon>
        <taxon>Dikarya</taxon>
        <taxon>Ascomycota</taxon>
        <taxon>Pezizomycotina</taxon>
        <taxon>Eurotiomycetes</taxon>
        <taxon>Eurotiomycetidae</taxon>
        <taxon>Eurotiales</taxon>
        <taxon>Trichocomaceae</taxon>
        <taxon>Talaromyces</taxon>
        <taxon>Talaromyces sect. Talaromyces</taxon>
    </lineage>
</organism>
<feature type="signal peptide" evidence="1">
    <location>
        <begin position="1"/>
        <end position="22"/>
    </location>
</feature>
<dbReference type="EMBL" id="EQ962655">
    <property type="protein sequence ID" value="EED18833.1"/>
    <property type="molecule type" value="Genomic_DNA"/>
</dbReference>